<name>A0AAN7A2V9_9PEZI</name>
<dbReference type="Gene3D" id="3.30.420.10">
    <property type="entry name" value="Ribonuclease H-like superfamily/Ribonuclease H"/>
    <property type="match status" value="1"/>
</dbReference>
<dbReference type="InterPro" id="IPR036397">
    <property type="entry name" value="RNaseH_sf"/>
</dbReference>
<gene>
    <name evidence="2" type="ORF">QBC36DRAFT_304776</name>
</gene>
<dbReference type="SUPFAM" id="SSF53098">
    <property type="entry name" value="Ribonuclease H-like"/>
    <property type="match status" value="1"/>
</dbReference>
<dbReference type="Proteomes" id="UP001302321">
    <property type="component" value="Unassembled WGS sequence"/>
</dbReference>
<accession>A0AAN7A2V9</accession>
<dbReference type="InterPro" id="IPR012337">
    <property type="entry name" value="RNaseH-like_sf"/>
</dbReference>
<dbReference type="AlphaFoldDB" id="A0AAN7A2V9"/>
<reference evidence="2" key="2">
    <citation type="submission" date="2023-05" db="EMBL/GenBank/DDBJ databases">
        <authorList>
            <consortium name="Lawrence Berkeley National Laboratory"/>
            <person name="Steindorff A."/>
            <person name="Hensen N."/>
            <person name="Bonometti L."/>
            <person name="Westerberg I."/>
            <person name="Brannstrom I.O."/>
            <person name="Guillou S."/>
            <person name="Cros-Aarteil S."/>
            <person name="Calhoun S."/>
            <person name="Haridas S."/>
            <person name="Kuo A."/>
            <person name="Mondo S."/>
            <person name="Pangilinan J."/>
            <person name="Riley R."/>
            <person name="Labutti K."/>
            <person name="Andreopoulos B."/>
            <person name="Lipzen A."/>
            <person name="Chen C."/>
            <person name="Yanf M."/>
            <person name="Daum C."/>
            <person name="Ng V."/>
            <person name="Clum A."/>
            <person name="Ohm R."/>
            <person name="Martin F."/>
            <person name="Silar P."/>
            <person name="Natvig D."/>
            <person name="Lalanne C."/>
            <person name="Gautier V."/>
            <person name="Ament-Velasquez S.L."/>
            <person name="Kruys A."/>
            <person name="Hutchinson M.I."/>
            <person name="Powell A.J."/>
            <person name="Barry K."/>
            <person name="Miller A.N."/>
            <person name="Grigoriev I.V."/>
            <person name="Debuchy R."/>
            <person name="Gladieux P."/>
            <person name="Thoren M.H."/>
            <person name="Johannesson H."/>
        </authorList>
    </citation>
    <scope>NUCLEOTIDE SEQUENCE</scope>
    <source>
        <strain evidence="2">CBS 892.96</strain>
    </source>
</reference>
<dbReference type="GO" id="GO:0003676">
    <property type="term" value="F:nucleic acid binding"/>
    <property type="evidence" value="ECO:0007669"/>
    <property type="project" value="InterPro"/>
</dbReference>
<evidence type="ECO:0000313" key="2">
    <source>
        <dbReference type="EMBL" id="KAK4172073.1"/>
    </source>
</evidence>
<organism evidence="2 3">
    <name type="scientific">Triangularia setosa</name>
    <dbReference type="NCBI Taxonomy" id="2587417"/>
    <lineage>
        <taxon>Eukaryota</taxon>
        <taxon>Fungi</taxon>
        <taxon>Dikarya</taxon>
        <taxon>Ascomycota</taxon>
        <taxon>Pezizomycotina</taxon>
        <taxon>Sordariomycetes</taxon>
        <taxon>Sordariomycetidae</taxon>
        <taxon>Sordariales</taxon>
        <taxon>Podosporaceae</taxon>
        <taxon>Triangularia</taxon>
    </lineage>
</organism>
<reference evidence="2" key="1">
    <citation type="journal article" date="2023" name="Mol. Phylogenet. Evol.">
        <title>Genome-scale phylogeny and comparative genomics of the fungal order Sordariales.</title>
        <authorList>
            <person name="Hensen N."/>
            <person name="Bonometti L."/>
            <person name="Westerberg I."/>
            <person name="Brannstrom I.O."/>
            <person name="Guillou S."/>
            <person name="Cros-Aarteil S."/>
            <person name="Calhoun S."/>
            <person name="Haridas S."/>
            <person name="Kuo A."/>
            <person name="Mondo S."/>
            <person name="Pangilinan J."/>
            <person name="Riley R."/>
            <person name="LaButti K."/>
            <person name="Andreopoulos B."/>
            <person name="Lipzen A."/>
            <person name="Chen C."/>
            <person name="Yan M."/>
            <person name="Daum C."/>
            <person name="Ng V."/>
            <person name="Clum A."/>
            <person name="Steindorff A."/>
            <person name="Ohm R.A."/>
            <person name="Martin F."/>
            <person name="Silar P."/>
            <person name="Natvig D.O."/>
            <person name="Lalanne C."/>
            <person name="Gautier V."/>
            <person name="Ament-Velasquez S.L."/>
            <person name="Kruys A."/>
            <person name="Hutchinson M.I."/>
            <person name="Powell A.J."/>
            <person name="Barry K."/>
            <person name="Miller A.N."/>
            <person name="Grigoriev I.V."/>
            <person name="Debuchy R."/>
            <person name="Gladieux P."/>
            <person name="Hiltunen Thoren M."/>
            <person name="Johannesson H."/>
        </authorList>
    </citation>
    <scope>NUCLEOTIDE SEQUENCE</scope>
    <source>
        <strain evidence="2">CBS 892.96</strain>
    </source>
</reference>
<dbReference type="EMBL" id="MU866467">
    <property type="protein sequence ID" value="KAK4172073.1"/>
    <property type="molecule type" value="Genomic_DNA"/>
</dbReference>
<proteinExistence type="predicted"/>
<comment type="caution">
    <text evidence="2">The sequence shown here is derived from an EMBL/GenBank/DDBJ whole genome shotgun (WGS) entry which is preliminary data.</text>
</comment>
<evidence type="ECO:0000313" key="3">
    <source>
        <dbReference type="Proteomes" id="UP001302321"/>
    </source>
</evidence>
<evidence type="ECO:0000256" key="1">
    <source>
        <dbReference type="SAM" id="MobiDB-lite"/>
    </source>
</evidence>
<keyword evidence="3" id="KW-1185">Reference proteome</keyword>
<protein>
    <submittedName>
        <fullName evidence="2">Uncharacterized protein</fullName>
    </submittedName>
</protein>
<sequence>MTQNIIIVDTTEQLSALLSELANLPRNPPSLYVDLRGEDLSQRGTIAILQMHVHPTNHTYLMDLNMLQRKNFSRSPLLRSSIAKEEIQKVRFSQKEEFGRLERKQMSPGPSGGGVGA</sequence>
<feature type="region of interest" description="Disordered" evidence="1">
    <location>
        <begin position="98"/>
        <end position="117"/>
    </location>
</feature>